<dbReference type="AlphaFoldDB" id="A0AAV4ETI8"/>
<dbReference type="Proteomes" id="UP000762676">
    <property type="component" value="Unassembled WGS sequence"/>
</dbReference>
<protein>
    <submittedName>
        <fullName evidence="1">Uncharacterized protein</fullName>
    </submittedName>
</protein>
<sequence>MSNASPLYLPNPPSMSGIDVWITYSQDSHQTHLLGILPEMAIYDLITCQVHGPIAPVFKWPVAPGDTGLMSGVVAASEAFSLICHAH</sequence>
<accession>A0AAV4ETI8</accession>
<keyword evidence="2" id="KW-1185">Reference proteome</keyword>
<name>A0AAV4ETI8_9GAST</name>
<reference evidence="1 2" key="1">
    <citation type="journal article" date="2021" name="Elife">
        <title>Chloroplast acquisition without the gene transfer in kleptoplastic sea slugs, Plakobranchus ocellatus.</title>
        <authorList>
            <person name="Maeda T."/>
            <person name="Takahashi S."/>
            <person name="Yoshida T."/>
            <person name="Shimamura S."/>
            <person name="Takaki Y."/>
            <person name="Nagai Y."/>
            <person name="Toyoda A."/>
            <person name="Suzuki Y."/>
            <person name="Arimoto A."/>
            <person name="Ishii H."/>
            <person name="Satoh N."/>
            <person name="Nishiyama T."/>
            <person name="Hasebe M."/>
            <person name="Maruyama T."/>
            <person name="Minagawa J."/>
            <person name="Obokata J."/>
            <person name="Shigenobu S."/>
        </authorList>
    </citation>
    <scope>NUCLEOTIDE SEQUENCE [LARGE SCALE GENOMIC DNA]</scope>
</reference>
<organism evidence="1 2">
    <name type="scientific">Elysia marginata</name>
    <dbReference type="NCBI Taxonomy" id="1093978"/>
    <lineage>
        <taxon>Eukaryota</taxon>
        <taxon>Metazoa</taxon>
        <taxon>Spiralia</taxon>
        <taxon>Lophotrochozoa</taxon>
        <taxon>Mollusca</taxon>
        <taxon>Gastropoda</taxon>
        <taxon>Heterobranchia</taxon>
        <taxon>Euthyneura</taxon>
        <taxon>Panpulmonata</taxon>
        <taxon>Sacoglossa</taxon>
        <taxon>Placobranchoidea</taxon>
        <taxon>Plakobranchidae</taxon>
        <taxon>Elysia</taxon>
    </lineage>
</organism>
<dbReference type="EMBL" id="BMAT01003865">
    <property type="protein sequence ID" value="GFR63813.1"/>
    <property type="molecule type" value="Genomic_DNA"/>
</dbReference>
<gene>
    <name evidence="1" type="ORF">ElyMa_001904900</name>
</gene>
<proteinExistence type="predicted"/>
<evidence type="ECO:0000313" key="1">
    <source>
        <dbReference type="EMBL" id="GFR63813.1"/>
    </source>
</evidence>
<evidence type="ECO:0000313" key="2">
    <source>
        <dbReference type="Proteomes" id="UP000762676"/>
    </source>
</evidence>
<comment type="caution">
    <text evidence="1">The sequence shown here is derived from an EMBL/GenBank/DDBJ whole genome shotgun (WGS) entry which is preliminary data.</text>
</comment>